<evidence type="ECO:0008006" key="3">
    <source>
        <dbReference type="Google" id="ProtNLM"/>
    </source>
</evidence>
<dbReference type="Proteomes" id="UP000179243">
    <property type="component" value="Unassembled WGS sequence"/>
</dbReference>
<protein>
    <recommendedName>
        <fullName evidence="3">Alpha/beta hydrolase</fullName>
    </recommendedName>
</protein>
<dbReference type="EMBL" id="MFYX01000097">
    <property type="protein sequence ID" value="OGK03104.1"/>
    <property type="molecule type" value="Genomic_DNA"/>
</dbReference>
<accession>A0A1F7F8V6</accession>
<dbReference type="AlphaFoldDB" id="A0A1F7F8V6"/>
<comment type="caution">
    <text evidence="1">The sequence shown here is derived from an EMBL/GenBank/DDBJ whole genome shotgun (WGS) entry which is preliminary data.</text>
</comment>
<dbReference type="InterPro" id="IPR017686">
    <property type="entry name" value="Phg/plasmid-like_prot"/>
</dbReference>
<sequence>MSHELTQNANGETEFFYAGKKPWHGLGTAVEGLQKSEDAIRHAKLDWNVSKRPVLTMDGISVPEKIGMATVRDDNNTVLGMVTENYSVVQNFEAFSFFDAVVGTGDAIYETAGSLFSGKKVFITAQIPGEIRLTNEDTIQKYLVLVNPHDGSGSLKMFMTPIRVVCSNTLNAAIREKGRENSLSQGISIRHVGDVENKIRQAQDVLGITSRFYKSFEELANALRMKLVDGAMVEAFLKQCFEPDEFDSYSTRTVNNMNRVRAIFTDDPKNNLPGIGGTAWSLWNSACQYADHEAVAVRKNADKRMQSILWGSGEVFKSRALDASMAILKG</sequence>
<evidence type="ECO:0000313" key="1">
    <source>
        <dbReference type="EMBL" id="OGK03104.1"/>
    </source>
</evidence>
<name>A0A1F7F8V6_UNCRA</name>
<evidence type="ECO:0000313" key="2">
    <source>
        <dbReference type="Proteomes" id="UP000179243"/>
    </source>
</evidence>
<reference evidence="1 2" key="1">
    <citation type="journal article" date="2016" name="Nat. Commun.">
        <title>Thousands of microbial genomes shed light on interconnected biogeochemical processes in an aquifer system.</title>
        <authorList>
            <person name="Anantharaman K."/>
            <person name="Brown C.T."/>
            <person name="Hug L.A."/>
            <person name="Sharon I."/>
            <person name="Castelle C.J."/>
            <person name="Probst A.J."/>
            <person name="Thomas B.C."/>
            <person name="Singh A."/>
            <person name="Wilkins M.J."/>
            <person name="Karaoz U."/>
            <person name="Brodie E.L."/>
            <person name="Williams K.H."/>
            <person name="Hubbard S.S."/>
            <person name="Banfield J.F."/>
        </authorList>
    </citation>
    <scope>NUCLEOTIDE SEQUENCE [LARGE SCALE GENOMIC DNA]</scope>
</reference>
<gene>
    <name evidence="1" type="ORF">A2519_06825</name>
</gene>
<organism evidence="1 2">
    <name type="scientific">Candidatus Raymondbacteria bacterium RIFOXYD12_FULL_49_13</name>
    <dbReference type="NCBI Taxonomy" id="1817890"/>
    <lineage>
        <taxon>Bacteria</taxon>
        <taxon>Raymondiibacteriota</taxon>
    </lineage>
</organism>
<dbReference type="Pfam" id="PF06067">
    <property type="entry name" value="DUF932"/>
    <property type="match status" value="1"/>
</dbReference>
<dbReference type="InterPro" id="IPR026325">
    <property type="entry name" value="DUF932"/>
</dbReference>
<proteinExistence type="predicted"/>
<dbReference type="NCBIfam" id="TIGR03299">
    <property type="entry name" value="LGT_TIGR03299"/>
    <property type="match status" value="1"/>
</dbReference>